<keyword evidence="10 18" id="KW-1133">Transmembrane helix</keyword>
<dbReference type="PANTHER" id="PTHR14269:SF62">
    <property type="entry name" value="CDP-DIACYLGLYCEROL--GLYCEROL-3-PHOSPHATE 3-PHOSPHATIDYLTRANSFERASE 1, CHLOROPLASTIC"/>
    <property type="match status" value="1"/>
</dbReference>
<keyword evidence="9 18" id="KW-0812">Transmembrane</keyword>
<evidence type="ECO:0000313" key="23">
    <source>
        <dbReference type="Proteomes" id="UP000474718"/>
    </source>
</evidence>
<dbReference type="PIRSF" id="PIRSF000847">
    <property type="entry name" value="Phos_ph_gly_syn"/>
    <property type="match status" value="1"/>
</dbReference>
<dbReference type="InterPro" id="IPR004570">
    <property type="entry name" value="Phosphatidylglycerol_P_synth"/>
</dbReference>
<reference evidence="22" key="1">
    <citation type="submission" date="2016-11" db="EMBL/GenBank/DDBJ databases">
        <authorList>
            <person name="Jaros S."/>
            <person name="Januszkiewicz K."/>
            <person name="Wedrychowicz H."/>
        </authorList>
    </citation>
    <scope>NUCLEOTIDE SEQUENCE [LARGE SCALE GENOMIC DNA]</scope>
    <source>
        <strain evidence="22">DSM 4029</strain>
    </source>
</reference>
<comment type="function">
    <text evidence="1">This protein catalyzes the committed step to the synthesis of the acidic phospholipids.</text>
</comment>
<evidence type="ECO:0000256" key="7">
    <source>
        <dbReference type="ARBA" id="ARBA00022516"/>
    </source>
</evidence>
<dbReference type="InterPro" id="IPR043130">
    <property type="entry name" value="CDP-OH_PTrfase_TM_dom"/>
</dbReference>
<evidence type="ECO:0000313" key="24">
    <source>
        <dbReference type="Proteomes" id="UP001205063"/>
    </source>
</evidence>
<feature type="transmembrane region" description="Helical" evidence="18">
    <location>
        <begin position="72"/>
        <end position="97"/>
    </location>
</feature>
<name>A0AAP1LJ01_9FIRM</name>
<dbReference type="GO" id="GO:0008444">
    <property type="term" value="F:CDP-diacylglycerol-glycerol-3-phosphate 3-phosphatidyltransferase activity"/>
    <property type="evidence" value="ECO:0007669"/>
    <property type="project" value="UniProtKB-UniRule"/>
</dbReference>
<dbReference type="PROSITE" id="PS00379">
    <property type="entry name" value="CDP_ALCOHOL_P_TRANSF"/>
    <property type="match status" value="1"/>
</dbReference>
<comment type="similarity">
    <text evidence="4 17">Belongs to the CDP-alcohol phosphatidyltransferase class-I family.</text>
</comment>
<evidence type="ECO:0000256" key="15">
    <source>
        <dbReference type="ARBA" id="ARBA00048586"/>
    </source>
</evidence>
<evidence type="ECO:0000256" key="17">
    <source>
        <dbReference type="RuleBase" id="RU003750"/>
    </source>
</evidence>
<evidence type="ECO:0000256" key="14">
    <source>
        <dbReference type="ARBA" id="ARBA00023264"/>
    </source>
</evidence>
<evidence type="ECO:0000256" key="8">
    <source>
        <dbReference type="ARBA" id="ARBA00022679"/>
    </source>
</evidence>
<reference evidence="19" key="4">
    <citation type="submission" date="2022-06" db="EMBL/GenBank/DDBJ databases">
        <title>Isolation of gut microbiota from human fecal samples.</title>
        <authorList>
            <person name="Pamer E.G."/>
            <person name="Barat B."/>
            <person name="Waligurski E."/>
            <person name="Medina S."/>
            <person name="Paddock L."/>
            <person name="Mostad J."/>
        </authorList>
    </citation>
    <scope>NUCLEOTIDE SEQUENCE</scope>
    <source>
        <strain evidence="19">DFI.7.96</strain>
    </source>
</reference>
<evidence type="ECO:0000256" key="6">
    <source>
        <dbReference type="ARBA" id="ARBA00014944"/>
    </source>
</evidence>
<dbReference type="Proteomes" id="UP000184089">
    <property type="component" value="Unassembled WGS sequence"/>
</dbReference>
<gene>
    <name evidence="19" type="primary">pgsA</name>
    <name evidence="20" type="ORF">GT747_08685</name>
    <name evidence="19" type="ORF">NE646_09370</name>
    <name evidence="21" type="ORF">SAMN05444424_2530</name>
</gene>
<evidence type="ECO:0000256" key="13">
    <source>
        <dbReference type="ARBA" id="ARBA00023209"/>
    </source>
</evidence>
<keyword evidence="8 17" id="KW-0808">Transferase</keyword>
<comment type="pathway">
    <text evidence="3">Phospholipid metabolism; phosphatidylglycerol biosynthesis; phosphatidylglycerol from CDP-diacylglycerol: step 1/2.</text>
</comment>
<dbReference type="Proteomes" id="UP000474718">
    <property type="component" value="Unassembled WGS sequence"/>
</dbReference>
<dbReference type="EC" id="2.7.8.5" evidence="5 16"/>
<comment type="subcellular location">
    <subcellularLocation>
        <location evidence="2">Membrane</location>
        <topology evidence="2">Multi-pass membrane protein</topology>
    </subcellularLocation>
</comment>
<keyword evidence="14" id="KW-1208">Phospholipid metabolism</keyword>
<comment type="catalytic activity">
    <reaction evidence="15">
        <text>a CDP-1,2-diacyl-sn-glycerol + sn-glycerol 3-phosphate = a 1,2-diacyl-sn-glycero-3-phospho-(1'-sn-glycero-3'-phosphate) + CMP + H(+)</text>
        <dbReference type="Rhea" id="RHEA:12593"/>
        <dbReference type="ChEBI" id="CHEBI:15378"/>
        <dbReference type="ChEBI" id="CHEBI:57597"/>
        <dbReference type="ChEBI" id="CHEBI:58332"/>
        <dbReference type="ChEBI" id="CHEBI:60110"/>
        <dbReference type="ChEBI" id="CHEBI:60377"/>
        <dbReference type="EC" id="2.7.8.5"/>
    </reaction>
</comment>
<protein>
    <recommendedName>
        <fullName evidence="6 16">CDP-diacylglycerol--glycerol-3-phosphate 3-phosphatidyltransferase</fullName>
        <ecNumber evidence="5 16">2.7.8.5</ecNumber>
    </recommendedName>
</protein>
<keyword evidence="23" id="KW-1185">Reference proteome</keyword>
<dbReference type="GO" id="GO:0046474">
    <property type="term" value="P:glycerophospholipid biosynthetic process"/>
    <property type="evidence" value="ECO:0007669"/>
    <property type="project" value="TreeGrafter"/>
</dbReference>
<dbReference type="PANTHER" id="PTHR14269">
    <property type="entry name" value="CDP-DIACYLGLYCEROL--GLYCEROL-3-PHOSPHATE 3-PHOSPHATIDYLTRANSFERASE-RELATED"/>
    <property type="match status" value="1"/>
</dbReference>
<accession>A0AAP1LJ01</accession>
<keyword evidence="11" id="KW-0443">Lipid metabolism</keyword>
<proteinExistence type="inferred from homology"/>
<evidence type="ECO:0000256" key="10">
    <source>
        <dbReference type="ARBA" id="ARBA00022989"/>
    </source>
</evidence>
<dbReference type="EMBL" id="FQVY01000004">
    <property type="protein sequence ID" value="SHG48422.1"/>
    <property type="molecule type" value="Genomic_DNA"/>
</dbReference>
<dbReference type="Proteomes" id="UP001205063">
    <property type="component" value="Unassembled WGS sequence"/>
</dbReference>
<evidence type="ECO:0000256" key="16">
    <source>
        <dbReference type="NCBIfam" id="TIGR00560"/>
    </source>
</evidence>
<evidence type="ECO:0000313" key="19">
    <source>
        <dbReference type="EMBL" id="MCQ4949867.1"/>
    </source>
</evidence>
<dbReference type="NCBIfam" id="TIGR00560">
    <property type="entry name" value="pgsA"/>
    <property type="match status" value="1"/>
</dbReference>
<evidence type="ECO:0000256" key="5">
    <source>
        <dbReference type="ARBA" id="ARBA00013170"/>
    </source>
</evidence>
<evidence type="ECO:0000313" key="22">
    <source>
        <dbReference type="Proteomes" id="UP000184089"/>
    </source>
</evidence>
<evidence type="ECO:0000256" key="2">
    <source>
        <dbReference type="ARBA" id="ARBA00004141"/>
    </source>
</evidence>
<evidence type="ECO:0000256" key="4">
    <source>
        <dbReference type="ARBA" id="ARBA00010441"/>
    </source>
</evidence>
<dbReference type="GO" id="GO:0016020">
    <property type="term" value="C:membrane"/>
    <property type="evidence" value="ECO:0007669"/>
    <property type="project" value="UniProtKB-SubCell"/>
</dbReference>
<evidence type="ECO:0000256" key="12">
    <source>
        <dbReference type="ARBA" id="ARBA00023136"/>
    </source>
</evidence>
<dbReference type="Gene3D" id="1.20.120.1760">
    <property type="match status" value="1"/>
</dbReference>
<evidence type="ECO:0000256" key="11">
    <source>
        <dbReference type="ARBA" id="ARBA00023098"/>
    </source>
</evidence>
<evidence type="ECO:0000313" key="20">
    <source>
        <dbReference type="EMBL" id="MZL69829.1"/>
    </source>
</evidence>
<reference evidence="20 23" key="3">
    <citation type="journal article" date="2019" name="Nat. Med.">
        <title>A library of human gut bacterial isolates paired with longitudinal multiomics data enables mechanistic microbiome research.</title>
        <authorList>
            <person name="Poyet M."/>
            <person name="Groussin M."/>
            <person name="Gibbons S.M."/>
            <person name="Avila-Pacheco J."/>
            <person name="Jiang X."/>
            <person name="Kearney S.M."/>
            <person name="Perrotta A.R."/>
            <person name="Berdy B."/>
            <person name="Zhao S."/>
            <person name="Lieberman T.D."/>
            <person name="Swanson P.K."/>
            <person name="Smith M."/>
            <person name="Roesemann S."/>
            <person name="Alexander J.E."/>
            <person name="Rich S.A."/>
            <person name="Livny J."/>
            <person name="Vlamakis H."/>
            <person name="Clish C."/>
            <person name="Bullock K."/>
            <person name="Deik A."/>
            <person name="Scott J."/>
            <person name="Pierce K.A."/>
            <person name="Xavier R.J."/>
            <person name="Alm E.J."/>
        </authorList>
    </citation>
    <scope>NUCLEOTIDE SEQUENCE [LARGE SCALE GENOMIC DNA]</scope>
    <source>
        <strain evidence="20 23">BIOML-A2</strain>
    </source>
</reference>
<evidence type="ECO:0000256" key="9">
    <source>
        <dbReference type="ARBA" id="ARBA00022692"/>
    </source>
</evidence>
<feature type="transmembrane region" description="Helical" evidence="18">
    <location>
        <begin position="7"/>
        <end position="26"/>
    </location>
</feature>
<evidence type="ECO:0000313" key="21">
    <source>
        <dbReference type="EMBL" id="SHG48422.1"/>
    </source>
</evidence>
<dbReference type="InterPro" id="IPR000462">
    <property type="entry name" value="CDP-OH_P_trans"/>
</dbReference>
<dbReference type="RefSeq" id="WP_021659963.1">
    <property type="nucleotide sequence ID" value="NZ_FQVY01000004.1"/>
</dbReference>
<organism evidence="19 24">
    <name type="scientific">Bittarella massiliensis</name>
    <name type="common">ex Durand et al. 2017</name>
    <dbReference type="NCBI Taxonomy" id="1720313"/>
    <lineage>
        <taxon>Bacteria</taxon>
        <taxon>Bacillati</taxon>
        <taxon>Bacillota</taxon>
        <taxon>Clostridia</taxon>
        <taxon>Eubacteriales</taxon>
        <taxon>Oscillospiraceae</taxon>
        <taxon>Bittarella (ex Durand et al. 2017)</taxon>
    </lineage>
</organism>
<evidence type="ECO:0000256" key="18">
    <source>
        <dbReference type="SAM" id="Phobius"/>
    </source>
</evidence>
<reference evidence="21" key="2">
    <citation type="submission" date="2016-11" db="EMBL/GenBank/DDBJ databases">
        <authorList>
            <person name="Varghese N."/>
            <person name="Submissions S."/>
        </authorList>
    </citation>
    <scope>NUCLEOTIDE SEQUENCE</scope>
    <source>
        <strain evidence="21">DSM 4029</strain>
    </source>
</reference>
<comment type="caution">
    <text evidence="19">The sequence shown here is derived from an EMBL/GenBank/DDBJ whole genome shotgun (WGS) entry which is preliminary data.</text>
</comment>
<dbReference type="InterPro" id="IPR050324">
    <property type="entry name" value="CDP-alcohol_PTase-I"/>
</dbReference>
<dbReference type="InterPro" id="IPR048254">
    <property type="entry name" value="CDP_ALCOHOL_P_TRANSF_CS"/>
</dbReference>
<dbReference type="EMBL" id="WWVX01000005">
    <property type="protein sequence ID" value="MZL69829.1"/>
    <property type="molecule type" value="Genomic_DNA"/>
</dbReference>
<dbReference type="AlphaFoldDB" id="A0AAP1LJ01"/>
<keyword evidence="13" id="KW-0594">Phospholipid biosynthesis</keyword>
<evidence type="ECO:0000256" key="3">
    <source>
        <dbReference type="ARBA" id="ARBA00005042"/>
    </source>
</evidence>
<keyword evidence="7" id="KW-0444">Lipid biosynthesis</keyword>
<dbReference type="Pfam" id="PF01066">
    <property type="entry name" value="CDP-OH_P_transf"/>
    <property type="match status" value="1"/>
</dbReference>
<feature type="transmembrane region" description="Helical" evidence="18">
    <location>
        <begin position="160"/>
        <end position="178"/>
    </location>
</feature>
<feature type="transmembrane region" description="Helical" evidence="18">
    <location>
        <begin position="128"/>
        <end position="148"/>
    </location>
</feature>
<dbReference type="EMBL" id="JANGAB010000004">
    <property type="protein sequence ID" value="MCQ4949867.1"/>
    <property type="molecule type" value="Genomic_DNA"/>
</dbReference>
<keyword evidence="12 18" id="KW-0472">Membrane</keyword>
<sequence>MNLPNKLTVLRMCMVPFFVAALLWQGLWQNSFIALVLFAAASLTDLLDGQLARKNGQVTTFGKFLDPLADKLLVVSAMICFIDMGLAHSVAVLIVIAREFVVSGIRLVAAGEGTVIAANIWGKVKTVAQMAVIIGVLLLLGLGQNGLLPAGIDVPLISNIGMWLVAALTVISGATYVVDNIGCINATK</sequence>
<evidence type="ECO:0000256" key="1">
    <source>
        <dbReference type="ARBA" id="ARBA00003973"/>
    </source>
</evidence>